<keyword evidence="5" id="KW-1185">Reference proteome</keyword>
<dbReference type="InterPro" id="IPR018060">
    <property type="entry name" value="HTH_AraC"/>
</dbReference>
<feature type="domain" description="HTH araC/xylS-type" evidence="3">
    <location>
        <begin position="1"/>
        <end position="50"/>
    </location>
</feature>
<accession>A0ABU8GGC8</accession>
<dbReference type="PROSITE" id="PS01124">
    <property type="entry name" value="HTH_ARAC_FAMILY_2"/>
    <property type="match status" value="1"/>
</dbReference>
<keyword evidence="2" id="KW-0804">Transcription</keyword>
<dbReference type="InterPro" id="IPR009057">
    <property type="entry name" value="Homeodomain-like_sf"/>
</dbReference>
<evidence type="ECO:0000256" key="2">
    <source>
        <dbReference type="ARBA" id="ARBA00023163"/>
    </source>
</evidence>
<dbReference type="Proteomes" id="UP001365781">
    <property type="component" value="Unassembled WGS sequence"/>
</dbReference>
<name>A0ABU8GGC8_9ACTN</name>
<dbReference type="SUPFAM" id="SSF46689">
    <property type="entry name" value="Homeodomain-like"/>
    <property type="match status" value="1"/>
</dbReference>
<gene>
    <name evidence="4" type="ORF">WB403_18975</name>
</gene>
<dbReference type="Gene3D" id="1.10.10.60">
    <property type="entry name" value="Homeodomain-like"/>
    <property type="match status" value="1"/>
</dbReference>
<keyword evidence="1" id="KW-0805">Transcription regulation</keyword>
<evidence type="ECO:0000256" key="1">
    <source>
        <dbReference type="ARBA" id="ARBA00023015"/>
    </source>
</evidence>
<organism evidence="4 5">
    <name type="scientific">Streptomyces brasiliscabiei</name>
    <dbReference type="NCBI Taxonomy" id="2736302"/>
    <lineage>
        <taxon>Bacteria</taxon>
        <taxon>Bacillati</taxon>
        <taxon>Actinomycetota</taxon>
        <taxon>Actinomycetes</taxon>
        <taxon>Kitasatosporales</taxon>
        <taxon>Streptomycetaceae</taxon>
        <taxon>Streptomyces</taxon>
    </lineage>
</organism>
<evidence type="ECO:0000313" key="4">
    <source>
        <dbReference type="EMBL" id="MEI5611245.1"/>
    </source>
</evidence>
<dbReference type="RefSeq" id="WP_336539310.1">
    <property type="nucleotide sequence ID" value="NZ_JBBAYL010000033.1"/>
</dbReference>
<evidence type="ECO:0000313" key="5">
    <source>
        <dbReference type="Proteomes" id="UP001365781"/>
    </source>
</evidence>
<comment type="caution">
    <text evidence="4">The sequence shown here is derived from an EMBL/GenBank/DDBJ whole genome shotgun (WGS) entry which is preliminary data.</text>
</comment>
<dbReference type="EMBL" id="JBBAYM010000011">
    <property type="protein sequence ID" value="MEI5611245.1"/>
    <property type="molecule type" value="Genomic_DNA"/>
</dbReference>
<reference evidence="4 5" key="1">
    <citation type="submission" date="2024-03" db="EMBL/GenBank/DDBJ databases">
        <title>First Report of Pectobacterium brasiliscabiei causing potato scab in china.</title>
        <authorList>
            <person name="Handique U."/>
        </authorList>
    </citation>
    <scope>NUCLEOTIDE SEQUENCE [LARGE SCALE GENOMIC DNA]</scope>
    <source>
        <strain evidence="4 5">ZRIMU1503</strain>
    </source>
</reference>
<protein>
    <recommendedName>
        <fullName evidence="3">HTH araC/xylS-type domain-containing protein</fullName>
    </recommendedName>
</protein>
<sequence>MEKAAQALTAPGSRLTVSEAAALWYFTDSGHFIRAFKTQYHATPVHRRQEVGAVAGVVVDESAPLPFRVVETVRAFCGAVGGSRRRHGTVPPL</sequence>
<proteinExistence type="predicted"/>
<evidence type="ECO:0000259" key="3">
    <source>
        <dbReference type="PROSITE" id="PS01124"/>
    </source>
</evidence>